<feature type="transmembrane region" description="Helical" evidence="7">
    <location>
        <begin position="172"/>
        <end position="192"/>
    </location>
</feature>
<dbReference type="InterPro" id="IPR047200">
    <property type="entry name" value="MFS_YcaD-like"/>
</dbReference>
<reference evidence="9 10" key="1">
    <citation type="submission" date="2019-04" db="EMBL/GenBank/DDBJ databases">
        <title>Genome sequence of strain shin9-1.</title>
        <authorList>
            <person name="Gao J."/>
            <person name="Sun J."/>
        </authorList>
    </citation>
    <scope>NUCLEOTIDE SEQUENCE [LARGE SCALE GENOMIC DNA]</scope>
    <source>
        <strain evidence="10">shin9-1</strain>
    </source>
</reference>
<feature type="transmembrane region" description="Helical" evidence="7">
    <location>
        <begin position="303"/>
        <end position="325"/>
    </location>
</feature>
<accession>A0A4S8P5Z2</accession>
<feature type="transmembrane region" description="Helical" evidence="7">
    <location>
        <begin position="370"/>
        <end position="388"/>
    </location>
</feature>
<dbReference type="CDD" id="cd17477">
    <property type="entry name" value="MFS_YcaD_like"/>
    <property type="match status" value="1"/>
</dbReference>
<keyword evidence="2" id="KW-0813">Transport</keyword>
<dbReference type="RefSeq" id="WP_136598611.1">
    <property type="nucleotide sequence ID" value="NZ_STGV01000003.1"/>
</dbReference>
<dbReference type="AlphaFoldDB" id="A0A4S8P5Z2"/>
<comment type="subcellular location">
    <subcellularLocation>
        <location evidence="1">Cell membrane</location>
        <topology evidence="1">Multi-pass membrane protein</topology>
    </subcellularLocation>
</comment>
<keyword evidence="4 7" id="KW-0812">Transmembrane</keyword>
<name>A0A4S8P5Z2_9HYPH</name>
<feature type="transmembrane region" description="Helical" evidence="7">
    <location>
        <begin position="144"/>
        <end position="166"/>
    </location>
</feature>
<dbReference type="Proteomes" id="UP000308828">
    <property type="component" value="Unassembled WGS sequence"/>
</dbReference>
<dbReference type="Gene3D" id="1.20.1250.20">
    <property type="entry name" value="MFS general substrate transporter like domains"/>
    <property type="match status" value="2"/>
</dbReference>
<feature type="transmembrane region" description="Helical" evidence="7">
    <location>
        <begin position="54"/>
        <end position="74"/>
    </location>
</feature>
<dbReference type="GO" id="GO:0022857">
    <property type="term" value="F:transmembrane transporter activity"/>
    <property type="evidence" value="ECO:0007669"/>
    <property type="project" value="InterPro"/>
</dbReference>
<feature type="transmembrane region" description="Helical" evidence="7">
    <location>
        <begin position="110"/>
        <end position="132"/>
    </location>
</feature>
<dbReference type="Pfam" id="PF07690">
    <property type="entry name" value="MFS_1"/>
    <property type="match status" value="1"/>
</dbReference>
<feature type="domain" description="Major facilitator superfamily (MFS) profile" evidence="8">
    <location>
        <begin position="20"/>
        <end position="395"/>
    </location>
</feature>
<feature type="transmembrane region" description="Helical" evidence="7">
    <location>
        <begin position="332"/>
        <end position="350"/>
    </location>
</feature>
<dbReference type="PANTHER" id="PTHR23521">
    <property type="entry name" value="TRANSPORTER MFS SUPERFAMILY"/>
    <property type="match status" value="1"/>
</dbReference>
<evidence type="ECO:0000313" key="9">
    <source>
        <dbReference type="EMBL" id="THV23169.1"/>
    </source>
</evidence>
<evidence type="ECO:0000256" key="2">
    <source>
        <dbReference type="ARBA" id="ARBA00022448"/>
    </source>
</evidence>
<evidence type="ECO:0000256" key="5">
    <source>
        <dbReference type="ARBA" id="ARBA00022989"/>
    </source>
</evidence>
<evidence type="ECO:0000256" key="4">
    <source>
        <dbReference type="ARBA" id="ARBA00022692"/>
    </source>
</evidence>
<evidence type="ECO:0000259" key="8">
    <source>
        <dbReference type="PROSITE" id="PS50850"/>
    </source>
</evidence>
<keyword evidence="10" id="KW-1185">Reference proteome</keyword>
<keyword evidence="6 7" id="KW-0472">Membrane</keyword>
<proteinExistence type="predicted"/>
<feature type="transmembrane region" description="Helical" evidence="7">
    <location>
        <begin position="278"/>
        <end position="297"/>
    </location>
</feature>
<gene>
    <name evidence="9" type="ORF">FAA97_11200</name>
</gene>
<feature type="transmembrane region" description="Helical" evidence="7">
    <location>
        <begin position="248"/>
        <end position="271"/>
    </location>
</feature>
<feature type="transmembrane region" description="Helical" evidence="7">
    <location>
        <begin position="86"/>
        <end position="104"/>
    </location>
</feature>
<dbReference type="EMBL" id="STGV01000003">
    <property type="protein sequence ID" value="THV23169.1"/>
    <property type="molecule type" value="Genomic_DNA"/>
</dbReference>
<dbReference type="InterPro" id="IPR011701">
    <property type="entry name" value="MFS"/>
</dbReference>
<dbReference type="SUPFAM" id="SSF103473">
    <property type="entry name" value="MFS general substrate transporter"/>
    <property type="match status" value="1"/>
</dbReference>
<dbReference type="PANTHER" id="PTHR23521:SF2">
    <property type="entry name" value="TRANSPORTER MFS SUPERFAMILY"/>
    <property type="match status" value="1"/>
</dbReference>
<feature type="transmembrane region" description="Helical" evidence="7">
    <location>
        <begin position="20"/>
        <end position="42"/>
    </location>
</feature>
<dbReference type="GO" id="GO:0005886">
    <property type="term" value="C:plasma membrane"/>
    <property type="evidence" value="ECO:0007669"/>
    <property type="project" value="UniProtKB-SubCell"/>
</dbReference>
<evidence type="ECO:0000313" key="10">
    <source>
        <dbReference type="Proteomes" id="UP000308828"/>
    </source>
</evidence>
<dbReference type="PROSITE" id="PS50850">
    <property type="entry name" value="MFS"/>
    <property type="match status" value="1"/>
</dbReference>
<dbReference type="OrthoDB" id="9797524at2"/>
<sequence length="395" mass="40903">MQTAQTTADFASDFAPDWAAIAVVILGVTAFAVGQGLTYPLIALILESRGVSSSMAGFNAGVFALGLASSTLLIGRLTQLLRGDRLIVLSLCGVSVSLATFSAFDDLSVWFAARFLLGFCTSIIYTVSEAWLNTACPDRLRGRVSGAYSAGMCGGFAAGPLAIPLIGIEGGFAFALTAAYVALVAFASVMLGRYARTRPEASEAGGLVTFIRIAPILTLMVVAFGFSDIAAISMIPLYFVERGYTQNFAAFVVTMVALPTALAQPFVGWLLDRVSRPMIAVSGSLIAALAFLALPWMTSQAGLLLTVSILGAASFSLYTAALTLLGERFRGGLLVSGSAVFALAYAIGSAAGSGTTGVTMDLVSVDAGPVSVGLVMLIVTTFFGVDLLRRRGARA</sequence>
<evidence type="ECO:0000256" key="3">
    <source>
        <dbReference type="ARBA" id="ARBA00022475"/>
    </source>
</evidence>
<keyword evidence="5 7" id="KW-1133">Transmembrane helix</keyword>
<organism evidence="9 10">
    <name type="scientific">Peteryoungia ipomoeae</name>
    <dbReference type="NCBI Taxonomy" id="1210932"/>
    <lineage>
        <taxon>Bacteria</taxon>
        <taxon>Pseudomonadati</taxon>
        <taxon>Pseudomonadota</taxon>
        <taxon>Alphaproteobacteria</taxon>
        <taxon>Hyphomicrobiales</taxon>
        <taxon>Rhizobiaceae</taxon>
        <taxon>Peteryoungia</taxon>
    </lineage>
</organism>
<evidence type="ECO:0000256" key="7">
    <source>
        <dbReference type="SAM" id="Phobius"/>
    </source>
</evidence>
<protein>
    <submittedName>
        <fullName evidence="9">MFS transporter</fullName>
    </submittedName>
</protein>
<evidence type="ECO:0000256" key="6">
    <source>
        <dbReference type="ARBA" id="ARBA00023136"/>
    </source>
</evidence>
<dbReference type="InterPro" id="IPR036259">
    <property type="entry name" value="MFS_trans_sf"/>
</dbReference>
<dbReference type="InterPro" id="IPR020846">
    <property type="entry name" value="MFS_dom"/>
</dbReference>
<feature type="transmembrane region" description="Helical" evidence="7">
    <location>
        <begin position="213"/>
        <end position="236"/>
    </location>
</feature>
<evidence type="ECO:0000256" key="1">
    <source>
        <dbReference type="ARBA" id="ARBA00004651"/>
    </source>
</evidence>
<comment type="caution">
    <text evidence="9">The sequence shown here is derived from an EMBL/GenBank/DDBJ whole genome shotgun (WGS) entry which is preliminary data.</text>
</comment>
<keyword evidence="3" id="KW-1003">Cell membrane</keyword>